<evidence type="ECO:0000313" key="11">
    <source>
        <dbReference type="Proteomes" id="UP000042527"/>
    </source>
</evidence>
<keyword evidence="5" id="KW-0547">Nucleotide-binding</keyword>
<dbReference type="InterPro" id="IPR036640">
    <property type="entry name" value="ABC1_TM_sf"/>
</dbReference>
<feature type="domain" description="ABC transporter" evidence="9">
    <location>
        <begin position="60"/>
        <end position="294"/>
    </location>
</feature>
<dbReference type="Gene3D" id="1.20.1560.10">
    <property type="entry name" value="ABC transporter type 1, transmembrane domain"/>
    <property type="match status" value="1"/>
</dbReference>
<keyword evidence="8" id="KW-0472">Membrane</keyword>
<proteinExistence type="predicted"/>
<evidence type="ECO:0000256" key="4">
    <source>
        <dbReference type="ARBA" id="ARBA00022692"/>
    </source>
</evidence>
<evidence type="ECO:0000256" key="1">
    <source>
        <dbReference type="ARBA" id="ARBA00004651"/>
    </source>
</evidence>
<protein>
    <submittedName>
        <fullName evidence="10">ABC transporter, ATP-binding protein</fullName>
    </submittedName>
</protein>
<keyword evidence="6 10" id="KW-0067">ATP-binding</keyword>
<dbReference type="PROSITE" id="PS00211">
    <property type="entry name" value="ABC_TRANSPORTER_1"/>
    <property type="match status" value="1"/>
</dbReference>
<sequence>MIFFVCFEGILLITLYKLMYVGMNHGLAKMAVDKLEDLFTKMEAKKVSFGTEENFAHYNIEFKNVSFKYEKDFVLKDLSFTLDAGKTYAFVGSSGGGKSTIAKLISGFYSLDGGEILIGEKPLSHYSEKALTAKIGFVFQNAKLFNKMSLYENVHLAKPSASRAEVMDAFEKAQCNDILEKFPEKENTIIGTTGVHLSGGEIQRIAIARVMLKNPEIIILDEASAAADPENEYEIQKAFSNLMKGKTVIMIAHRLSSIVNVDEILVVEDGQIIERGSHAELMAGETKYRHFQDLYAKANDWRIKE</sequence>
<comment type="subcellular location">
    <subcellularLocation>
        <location evidence="1">Cell membrane</location>
        <topology evidence="1">Multi-pass membrane protein</topology>
    </subcellularLocation>
</comment>
<dbReference type="EMBL" id="CDNC01000005">
    <property type="protein sequence ID" value="CEM60991.1"/>
    <property type="molecule type" value="Genomic_DNA"/>
</dbReference>
<dbReference type="InterPro" id="IPR027417">
    <property type="entry name" value="P-loop_NTPase"/>
</dbReference>
<dbReference type="GO" id="GO:0005524">
    <property type="term" value="F:ATP binding"/>
    <property type="evidence" value="ECO:0007669"/>
    <property type="project" value="UniProtKB-KW"/>
</dbReference>
<keyword evidence="2" id="KW-0813">Transport</keyword>
<dbReference type="PROSITE" id="PS50893">
    <property type="entry name" value="ABC_TRANSPORTER_2"/>
    <property type="match status" value="1"/>
</dbReference>
<organism evidence="10 11">
    <name type="scientific">Treponema phagedenis</name>
    <dbReference type="NCBI Taxonomy" id="162"/>
    <lineage>
        <taxon>Bacteria</taxon>
        <taxon>Pseudomonadati</taxon>
        <taxon>Spirochaetota</taxon>
        <taxon>Spirochaetia</taxon>
        <taxon>Spirochaetales</taxon>
        <taxon>Treponemataceae</taxon>
        <taxon>Treponema</taxon>
    </lineage>
</organism>
<dbReference type="Pfam" id="PF00005">
    <property type="entry name" value="ABC_tran"/>
    <property type="match status" value="1"/>
</dbReference>
<dbReference type="PANTHER" id="PTHR24221">
    <property type="entry name" value="ATP-BINDING CASSETTE SUB-FAMILY B"/>
    <property type="match status" value="1"/>
</dbReference>
<evidence type="ECO:0000256" key="6">
    <source>
        <dbReference type="ARBA" id="ARBA00022840"/>
    </source>
</evidence>
<evidence type="ECO:0000259" key="9">
    <source>
        <dbReference type="PROSITE" id="PS50893"/>
    </source>
</evidence>
<dbReference type="InterPro" id="IPR017871">
    <property type="entry name" value="ABC_transporter-like_CS"/>
</dbReference>
<name>A0A0B7GWJ6_TREPH</name>
<dbReference type="InterPro" id="IPR003593">
    <property type="entry name" value="AAA+_ATPase"/>
</dbReference>
<evidence type="ECO:0000256" key="5">
    <source>
        <dbReference type="ARBA" id="ARBA00022741"/>
    </source>
</evidence>
<dbReference type="Gene3D" id="3.40.50.300">
    <property type="entry name" value="P-loop containing nucleotide triphosphate hydrolases"/>
    <property type="match status" value="1"/>
</dbReference>
<accession>A0A0B7GWJ6</accession>
<dbReference type="InterPro" id="IPR003439">
    <property type="entry name" value="ABC_transporter-like_ATP-bd"/>
</dbReference>
<dbReference type="InterPro" id="IPR039421">
    <property type="entry name" value="Type_1_exporter"/>
</dbReference>
<dbReference type="SMART" id="SM00382">
    <property type="entry name" value="AAA"/>
    <property type="match status" value="1"/>
</dbReference>
<keyword evidence="3" id="KW-1003">Cell membrane</keyword>
<evidence type="ECO:0000256" key="3">
    <source>
        <dbReference type="ARBA" id="ARBA00022475"/>
    </source>
</evidence>
<dbReference type="GO" id="GO:0034040">
    <property type="term" value="F:ATPase-coupled lipid transmembrane transporter activity"/>
    <property type="evidence" value="ECO:0007669"/>
    <property type="project" value="TreeGrafter"/>
</dbReference>
<dbReference type="PANTHER" id="PTHR24221:SF654">
    <property type="entry name" value="ATP-BINDING CASSETTE SUB-FAMILY B MEMBER 6"/>
    <property type="match status" value="1"/>
</dbReference>
<evidence type="ECO:0000313" key="10">
    <source>
        <dbReference type="EMBL" id="CEM60991.1"/>
    </source>
</evidence>
<keyword evidence="11" id="KW-1185">Reference proteome</keyword>
<dbReference type="Proteomes" id="UP000042527">
    <property type="component" value="Unassembled WGS sequence"/>
</dbReference>
<dbReference type="AlphaFoldDB" id="A0A0B7GWJ6"/>
<reference evidence="11" key="1">
    <citation type="submission" date="2015-01" db="EMBL/GenBank/DDBJ databases">
        <authorList>
            <person name="Manzoor Shahid"/>
            <person name="Zubair Saima"/>
        </authorList>
    </citation>
    <scope>NUCLEOTIDE SEQUENCE [LARGE SCALE GENOMIC DNA]</scope>
    <source>
        <strain evidence="11">V1</strain>
    </source>
</reference>
<evidence type="ECO:0000256" key="7">
    <source>
        <dbReference type="ARBA" id="ARBA00022989"/>
    </source>
</evidence>
<dbReference type="GO" id="GO:0005886">
    <property type="term" value="C:plasma membrane"/>
    <property type="evidence" value="ECO:0007669"/>
    <property type="project" value="UniProtKB-SubCell"/>
</dbReference>
<gene>
    <name evidence="10" type="ORF">TPHV1_130029</name>
</gene>
<dbReference type="GO" id="GO:0016887">
    <property type="term" value="F:ATP hydrolysis activity"/>
    <property type="evidence" value="ECO:0007669"/>
    <property type="project" value="InterPro"/>
</dbReference>
<evidence type="ECO:0000256" key="2">
    <source>
        <dbReference type="ARBA" id="ARBA00022448"/>
    </source>
</evidence>
<dbReference type="SUPFAM" id="SSF52540">
    <property type="entry name" value="P-loop containing nucleoside triphosphate hydrolases"/>
    <property type="match status" value="1"/>
</dbReference>
<evidence type="ECO:0000256" key="8">
    <source>
        <dbReference type="ARBA" id="ARBA00023136"/>
    </source>
</evidence>
<keyword evidence="7" id="KW-1133">Transmembrane helix</keyword>
<dbReference type="FunFam" id="3.40.50.300:FF:000221">
    <property type="entry name" value="Multidrug ABC transporter ATP-binding protein"/>
    <property type="match status" value="1"/>
</dbReference>
<keyword evidence="4" id="KW-0812">Transmembrane</keyword>